<accession>A0A8J5MQ67</accession>
<keyword evidence="2" id="KW-1185">Reference proteome</keyword>
<evidence type="ECO:0000313" key="2">
    <source>
        <dbReference type="Proteomes" id="UP000747542"/>
    </source>
</evidence>
<dbReference type="EMBL" id="JAHLQT010033114">
    <property type="protein sequence ID" value="KAG7159442.1"/>
    <property type="molecule type" value="Genomic_DNA"/>
</dbReference>
<evidence type="ECO:0000313" key="1">
    <source>
        <dbReference type="EMBL" id="KAG7159442.1"/>
    </source>
</evidence>
<protein>
    <submittedName>
        <fullName evidence="1">Uncharacterized protein</fullName>
    </submittedName>
</protein>
<gene>
    <name evidence="1" type="ORF">Hamer_G004070</name>
</gene>
<name>A0A8J5MQ67_HOMAM</name>
<sequence length="66" mass="6881">MSQGVVVASETPVSPCISSPTLMTPGRVVSLICLSLGGGDRLGESVPRVCLFPFDRMSVLCLLSLT</sequence>
<organism evidence="1 2">
    <name type="scientific">Homarus americanus</name>
    <name type="common">American lobster</name>
    <dbReference type="NCBI Taxonomy" id="6706"/>
    <lineage>
        <taxon>Eukaryota</taxon>
        <taxon>Metazoa</taxon>
        <taxon>Ecdysozoa</taxon>
        <taxon>Arthropoda</taxon>
        <taxon>Crustacea</taxon>
        <taxon>Multicrustacea</taxon>
        <taxon>Malacostraca</taxon>
        <taxon>Eumalacostraca</taxon>
        <taxon>Eucarida</taxon>
        <taxon>Decapoda</taxon>
        <taxon>Pleocyemata</taxon>
        <taxon>Astacidea</taxon>
        <taxon>Nephropoidea</taxon>
        <taxon>Nephropidae</taxon>
        <taxon>Homarus</taxon>
    </lineage>
</organism>
<reference evidence="1" key="1">
    <citation type="journal article" date="2021" name="Sci. Adv.">
        <title>The American lobster genome reveals insights on longevity, neural, and immune adaptations.</title>
        <authorList>
            <person name="Polinski J.M."/>
            <person name="Zimin A.V."/>
            <person name="Clark K.F."/>
            <person name="Kohn A.B."/>
            <person name="Sadowski N."/>
            <person name="Timp W."/>
            <person name="Ptitsyn A."/>
            <person name="Khanna P."/>
            <person name="Romanova D.Y."/>
            <person name="Williams P."/>
            <person name="Greenwood S.J."/>
            <person name="Moroz L.L."/>
            <person name="Walt D.R."/>
            <person name="Bodnar A.G."/>
        </authorList>
    </citation>
    <scope>NUCLEOTIDE SEQUENCE</scope>
    <source>
        <strain evidence="1">GMGI-L3</strain>
    </source>
</reference>
<dbReference type="Proteomes" id="UP000747542">
    <property type="component" value="Unassembled WGS sequence"/>
</dbReference>
<dbReference type="AlphaFoldDB" id="A0A8J5MQ67"/>
<comment type="caution">
    <text evidence="1">The sequence shown here is derived from an EMBL/GenBank/DDBJ whole genome shotgun (WGS) entry which is preliminary data.</text>
</comment>
<proteinExistence type="predicted"/>